<dbReference type="InterPro" id="IPR029787">
    <property type="entry name" value="Nucleotide_cyclase"/>
</dbReference>
<dbReference type="CDD" id="cd01949">
    <property type="entry name" value="GGDEF"/>
    <property type="match status" value="1"/>
</dbReference>
<dbReference type="EC" id="2.7.7.65" evidence="1"/>
<dbReference type="InterPro" id="IPR043128">
    <property type="entry name" value="Rev_trsase/Diguanyl_cyclase"/>
</dbReference>
<dbReference type="NCBIfam" id="TIGR00254">
    <property type="entry name" value="GGDEF"/>
    <property type="match status" value="1"/>
</dbReference>
<dbReference type="PANTHER" id="PTHR45138:SF24">
    <property type="entry name" value="DIGUANYLATE CYCLASE DGCC-RELATED"/>
    <property type="match status" value="1"/>
</dbReference>
<feature type="transmembrane region" description="Helical" evidence="2">
    <location>
        <begin position="84"/>
        <end position="102"/>
    </location>
</feature>
<gene>
    <name evidence="4" type="ORF">ACFPO9_00965</name>
</gene>
<comment type="caution">
    <text evidence="4">The sequence shown here is derived from an EMBL/GenBank/DDBJ whole genome shotgun (WGS) entry which is preliminary data.</text>
</comment>
<feature type="transmembrane region" description="Helical" evidence="2">
    <location>
        <begin position="21"/>
        <end position="44"/>
    </location>
</feature>
<dbReference type="Gene3D" id="3.30.70.270">
    <property type="match status" value="1"/>
</dbReference>
<feature type="transmembrane region" description="Helical" evidence="2">
    <location>
        <begin position="50"/>
        <end position="72"/>
    </location>
</feature>
<dbReference type="EMBL" id="JBHSMZ010000001">
    <property type="protein sequence ID" value="MFC5547082.1"/>
    <property type="molecule type" value="Genomic_DNA"/>
</dbReference>
<dbReference type="PANTHER" id="PTHR45138">
    <property type="entry name" value="REGULATORY COMPONENTS OF SENSORY TRANSDUCTION SYSTEM"/>
    <property type="match status" value="1"/>
</dbReference>
<protein>
    <recommendedName>
        <fullName evidence="1">diguanylate cyclase</fullName>
        <ecNumber evidence="1">2.7.7.65</ecNumber>
    </recommendedName>
</protein>
<evidence type="ECO:0000259" key="3">
    <source>
        <dbReference type="PROSITE" id="PS50887"/>
    </source>
</evidence>
<feature type="transmembrane region" description="Helical" evidence="2">
    <location>
        <begin position="108"/>
        <end position="123"/>
    </location>
</feature>
<feature type="transmembrane region" description="Helical" evidence="2">
    <location>
        <begin position="130"/>
        <end position="147"/>
    </location>
</feature>
<reference evidence="5" key="1">
    <citation type="journal article" date="2019" name="Int. J. Syst. Evol. Microbiol.">
        <title>The Global Catalogue of Microorganisms (GCM) 10K type strain sequencing project: providing services to taxonomists for standard genome sequencing and annotation.</title>
        <authorList>
            <consortium name="The Broad Institute Genomics Platform"/>
            <consortium name="The Broad Institute Genome Sequencing Center for Infectious Disease"/>
            <person name="Wu L."/>
            <person name="Ma J."/>
        </authorList>
    </citation>
    <scope>NUCLEOTIDE SEQUENCE [LARGE SCALE GENOMIC DNA]</scope>
    <source>
        <strain evidence="5">CGMCC 4.5798</strain>
    </source>
</reference>
<evidence type="ECO:0000256" key="1">
    <source>
        <dbReference type="ARBA" id="ARBA00012528"/>
    </source>
</evidence>
<dbReference type="Pfam" id="PF00990">
    <property type="entry name" value="GGDEF"/>
    <property type="match status" value="1"/>
</dbReference>
<accession>A0ABW0RSF4</accession>
<sequence>MRRLLLPLPEMQAEFDAQVDRGIAHLLPVLGPVCGVFLVLFAAWDAWLDPAQVFLTLRIRVAMALLGALACAQGRLRWGASWRVAWLYATQAGAIIVCSALLPQGLLLALPGITGALFLLALVEPRPRRFALAALPPSLLLAVLAGLELPLPLFLDTVLLLAFSWPLALGVALANLHLRRRAFVAEQAVLHAVRHDSLSGALSRGYVTELAMHDVALAQRHGRPLAVAMLDIDHFKRVNDTYGHAAGDRALCALVAACRTRLRASDYIGRIGGEEFVCVMPEAGAADAVACAERIRNEVAKLCLPAEAGPLRFTVSLGVAVLCPEHAGWADLLRAADAAMYEAKRSGRNRTVLAHPAPVHPGPDGY</sequence>
<feature type="domain" description="GGDEF" evidence="3">
    <location>
        <begin position="223"/>
        <end position="356"/>
    </location>
</feature>
<name>A0ABW0RSF4_9BURK</name>
<evidence type="ECO:0000313" key="5">
    <source>
        <dbReference type="Proteomes" id="UP001596086"/>
    </source>
</evidence>
<dbReference type="SMART" id="SM00267">
    <property type="entry name" value="GGDEF"/>
    <property type="match status" value="1"/>
</dbReference>
<evidence type="ECO:0000313" key="4">
    <source>
        <dbReference type="EMBL" id="MFC5547082.1"/>
    </source>
</evidence>
<keyword evidence="2" id="KW-0812">Transmembrane</keyword>
<dbReference type="InterPro" id="IPR050469">
    <property type="entry name" value="Diguanylate_Cyclase"/>
</dbReference>
<dbReference type="RefSeq" id="WP_379765698.1">
    <property type="nucleotide sequence ID" value="NZ_JBHSMZ010000001.1"/>
</dbReference>
<dbReference type="PROSITE" id="PS50887">
    <property type="entry name" value="GGDEF"/>
    <property type="match status" value="1"/>
</dbReference>
<evidence type="ECO:0000256" key="2">
    <source>
        <dbReference type="SAM" id="Phobius"/>
    </source>
</evidence>
<dbReference type="SUPFAM" id="SSF55073">
    <property type="entry name" value="Nucleotide cyclase"/>
    <property type="match status" value="1"/>
</dbReference>
<dbReference type="InterPro" id="IPR000160">
    <property type="entry name" value="GGDEF_dom"/>
</dbReference>
<dbReference type="Proteomes" id="UP001596086">
    <property type="component" value="Unassembled WGS sequence"/>
</dbReference>
<keyword evidence="5" id="KW-1185">Reference proteome</keyword>
<feature type="transmembrane region" description="Helical" evidence="2">
    <location>
        <begin position="153"/>
        <end position="174"/>
    </location>
</feature>
<proteinExistence type="predicted"/>
<organism evidence="4 5">
    <name type="scientific">Massilia aerilata</name>
    <dbReference type="NCBI Taxonomy" id="453817"/>
    <lineage>
        <taxon>Bacteria</taxon>
        <taxon>Pseudomonadati</taxon>
        <taxon>Pseudomonadota</taxon>
        <taxon>Betaproteobacteria</taxon>
        <taxon>Burkholderiales</taxon>
        <taxon>Oxalobacteraceae</taxon>
        <taxon>Telluria group</taxon>
        <taxon>Massilia</taxon>
    </lineage>
</organism>
<keyword evidence="2" id="KW-1133">Transmembrane helix</keyword>
<keyword evidence="2" id="KW-0472">Membrane</keyword>